<dbReference type="Proteomes" id="UP000078542">
    <property type="component" value="Unassembled WGS sequence"/>
</dbReference>
<proteinExistence type="predicted"/>
<sequence>MLANAEFAPGNRRIRDILYACHSSGGRGGGGEHESWLSTLMGGRCVATPNTALRNFREQGTTREAHLTMMLLRQEGCCTKLPARESHAVSISADETEADIQ</sequence>
<evidence type="ECO:0000313" key="2">
    <source>
        <dbReference type="Proteomes" id="UP000078542"/>
    </source>
</evidence>
<accession>A0A195CW59</accession>
<dbReference type="AlphaFoldDB" id="A0A195CW59"/>
<protein>
    <submittedName>
        <fullName evidence="1">Uncharacterized protein</fullName>
    </submittedName>
</protein>
<gene>
    <name evidence="1" type="ORF">ALC62_04303</name>
</gene>
<name>A0A195CW59_9HYME</name>
<dbReference type="EMBL" id="KQ977220">
    <property type="protein sequence ID" value="KYN04918.1"/>
    <property type="molecule type" value="Genomic_DNA"/>
</dbReference>
<reference evidence="1 2" key="1">
    <citation type="submission" date="2016-03" db="EMBL/GenBank/DDBJ databases">
        <title>Cyphomyrmex costatus WGS genome.</title>
        <authorList>
            <person name="Nygaard S."/>
            <person name="Hu H."/>
            <person name="Boomsma J."/>
            <person name="Zhang G."/>
        </authorList>
    </citation>
    <scope>NUCLEOTIDE SEQUENCE [LARGE SCALE GENOMIC DNA]</scope>
    <source>
        <strain evidence="1">MS0001</strain>
        <tissue evidence="1">Whole body</tissue>
    </source>
</reference>
<organism evidence="1 2">
    <name type="scientific">Cyphomyrmex costatus</name>
    <dbReference type="NCBI Taxonomy" id="456900"/>
    <lineage>
        <taxon>Eukaryota</taxon>
        <taxon>Metazoa</taxon>
        <taxon>Ecdysozoa</taxon>
        <taxon>Arthropoda</taxon>
        <taxon>Hexapoda</taxon>
        <taxon>Insecta</taxon>
        <taxon>Pterygota</taxon>
        <taxon>Neoptera</taxon>
        <taxon>Endopterygota</taxon>
        <taxon>Hymenoptera</taxon>
        <taxon>Apocrita</taxon>
        <taxon>Aculeata</taxon>
        <taxon>Formicoidea</taxon>
        <taxon>Formicidae</taxon>
        <taxon>Myrmicinae</taxon>
        <taxon>Cyphomyrmex</taxon>
    </lineage>
</organism>
<evidence type="ECO:0000313" key="1">
    <source>
        <dbReference type="EMBL" id="KYN04918.1"/>
    </source>
</evidence>
<keyword evidence="2" id="KW-1185">Reference proteome</keyword>